<keyword evidence="2" id="KW-1133">Transmembrane helix</keyword>
<feature type="region of interest" description="Disordered" evidence="1">
    <location>
        <begin position="132"/>
        <end position="169"/>
    </location>
</feature>
<proteinExistence type="predicted"/>
<accession>A0ABV3DSI3</accession>
<feature type="transmembrane region" description="Helical" evidence="2">
    <location>
        <begin position="108"/>
        <end position="128"/>
    </location>
</feature>
<feature type="compositionally biased region" description="Polar residues" evidence="1">
    <location>
        <begin position="38"/>
        <end position="48"/>
    </location>
</feature>
<feature type="region of interest" description="Disordered" evidence="1">
    <location>
        <begin position="1"/>
        <end position="106"/>
    </location>
</feature>
<sequence>MTVGNEGEPDDPYGYLYRPGPGDAQGGQEAPAGFGSSPYVQVGQTRYGQPQPYQQPYAPDPQATQPVPGMSAQPAPGGPPPGQVPSPRRDGGHGGGSRGTSRGGRGPVIGAIVAIVVVVAVIVAVVAMNGDDKDKKNDAATTPSPSTTPSSQSSAPQSSAAPSSSGPEKIGAVEAEDATLAGGAAKANDGKGYTGNGFVANLVNGSSISWTAEVPKDGQYYLRIIYSNAESGKGADGQRQFKPLAVSVNGKASSTPIKLYGLGSDSYGYTWGIVNLKQGSNSLALSCAEAAGCPVKVDNVSLSTTQPTNTD</sequence>
<dbReference type="SUPFAM" id="SSF49785">
    <property type="entry name" value="Galactose-binding domain-like"/>
    <property type="match status" value="1"/>
</dbReference>
<dbReference type="PROSITE" id="PS51175">
    <property type="entry name" value="CBM6"/>
    <property type="match status" value="1"/>
</dbReference>
<dbReference type="InterPro" id="IPR005084">
    <property type="entry name" value="CBM6"/>
</dbReference>
<organism evidence="4 5">
    <name type="scientific">Streptodolium elevatio</name>
    <dbReference type="NCBI Taxonomy" id="3157996"/>
    <lineage>
        <taxon>Bacteria</taxon>
        <taxon>Bacillati</taxon>
        <taxon>Actinomycetota</taxon>
        <taxon>Actinomycetes</taxon>
        <taxon>Kitasatosporales</taxon>
        <taxon>Streptomycetaceae</taxon>
        <taxon>Streptodolium</taxon>
    </lineage>
</organism>
<evidence type="ECO:0000256" key="2">
    <source>
        <dbReference type="SAM" id="Phobius"/>
    </source>
</evidence>
<dbReference type="Proteomes" id="UP001551482">
    <property type="component" value="Unassembled WGS sequence"/>
</dbReference>
<evidence type="ECO:0000256" key="1">
    <source>
        <dbReference type="SAM" id="MobiDB-lite"/>
    </source>
</evidence>
<feature type="domain" description="CBM6" evidence="3">
    <location>
        <begin position="171"/>
        <end position="303"/>
    </location>
</feature>
<keyword evidence="2" id="KW-0472">Membrane</keyword>
<evidence type="ECO:0000313" key="4">
    <source>
        <dbReference type="EMBL" id="MEU8138402.1"/>
    </source>
</evidence>
<name>A0ABV3DSI3_9ACTN</name>
<dbReference type="RefSeq" id="WP_358361713.1">
    <property type="nucleotide sequence ID" value="NZ_JBEZFP010000121.1"/>
</dbReference>
<evidence type="ECO:0000259" key="3">
    <source>
        <dbReference type="PROSITE" id="PS51175"/>
    </source>
</evidence>
<feature type="compositionally biased region" description="Gly residues" evidence="1">
    <location>
        <begin position="93"/>
        <end position="106"/>
    </location>
</feature>
<keyword evidence="2" id="KW-0812">Transmembrane</keyword>
<evidence type="ECO:0000313" key="5">
    <source>
        <dbReference type="Proteomes" id="UP001551482"/>
    </source>
</evidence>
<dbReference type="EMBL" id="JBEZFP010000121">
    <property type="protein sequence ID" value="MEU8138402.1"/>
    <property type="molecule type" value="Genomic_DNA"/>
</dbReference>
<keyword evidence="5" id="KW-1185">Reference proteome</keyword>
<protein>
    <recommendedName>
        <fullName evidence="3">CBM6 domain-containing protein</fullName>
    </recommendedName>
</protein>
<feature type="compositionally biased region" description="Low complexity" evidence="1">
    <location>
        <begin position="139"/>
        <end position="165"/>
    </location>
</feature>
<gene>
    <name evidence="4" type="ORF">AB0C36_33490</name>
</gene>
<dbReference type="InterPro" id="IPR008979">
    <property type="entry name" value="Galactose-bd-like_sf"/>
</dbReference>
<dbReference type="Gene3D" id="2.60.120.260">
    <property type="entry name" value="Galactose-binding domain-like"/>
    <property type="match status" value="1"/>
</dbReference>
<feature type="compositionally biased region" description="Low complexity" evidence="1">
    <location>
        <begin position="49"/>
        <end position="75"/>
    </location>
</feature>
<comment type="caution">
    <text evidence="4">The sequence shown here is derived from an EMBL/GenBank/DDBJ whole genome shotgun (WGS) entry which is preliminary data.</text>
</comment>
<reference evidence="4 5" key="1">
    <citation type="submission" date="2024-06" db="EMBL/GenBank/DDBJ databases">
        <title>The Natural Products Discovery Center: Release of the First 8490 Sequenced Strains for Exploring Actinobacteria Biosynthetic Diversity.</title>
        <authorList>
            <person name="Kalkreuter E."/>
            <person name="Kautsar S.A."/>
            <person name="Yang D."/>
            <person name="Bader C.D."/>
            <person name="Teijaro C.N."/>
            <person name="Fluegel L."/>
            <person name="Davis C.M."/>
            <person name="Simpson J.R."/>
            <person name="Lauterbach L."/>
            <person name="Steele A.D."/>
            <person name="Gui C."/>
            <person name="Meng S."/>
            <person name="Li G."/>
            <person name="Viehrig K."/>
            <person name="Ye F."/>
            <person name="Su P."/>
            <person name="Kiefer A.F."/>
            <person name="Nichols A."/>
            <person name="Cepeda A.J."/>
            <person name="Yan W."/>
            <person name="Fan B."/>
            <person name="Jiang Y."/>
            <person name="Adhikari A."/>
            <person name="Zheng C.-J."/>
            <person name="Schuster L."/>
            <person name="Cowan T.M."/>
            <person name="Smanski M.J."/>
            <person name="Chevrette M.G."/>
            <person name="De Carvalho L.P.S."/>
            <person name="Shen B."/>
        </authorList>
    </citation>
    <scope>NUCLEOTIDE SEQUENCE [LARGE SCALE GENOMIC DNA]</scope>
    <source>
        <strain evidence="4 5">NPDC048946</strain>
    </source>
</reference>